<proteinExistence type="predicted"/>
<comment type="caution">
    <text evidence="6">The sequence shown here is derived from an EMBL/GenBank/DDBJ whole genome shotgun (WGS) entry which is preliminary data.</text>
</comment>
<sequence length="3293" mass="363280">MKNKIIISVLLVSSFLFAINLKNNAVVSLLTTHFFEEQSTESLPEKVKLDPALVTPSKVFDADIQLGVIGIQEENDSDDAYDNVFHFKIDAEPAATESAYLEYELYGFDQAASISRSVNNQPSIGGQFLSPNKSWNQQSELLSEKSLRNGDNVVLFTASEGVANSYKIKNVRIVYKSVVPSNELTLLQSETKLYIKGTNFPSQIKSLTIAGIAIDMSEPEFELVLDRKEAEKSILLTKETTTGTISNENLAVSDFKKVDRFVAVENAKERIFKTIDFQKESKMVYKDFSAVFPIGALKNKVTVSVSGLRKIDIAPLNTAMVNVTKTNAGFRLLPHGTVFEKAVHLSLPFDKKAIPEGYTEKDINVFYFDENKRLWQEVRKDSLDIKGGMISAKTTHFTDFIAGIIKMPESPETSGYTPTSIKDLKAASPLVGIQSIAPPSANGRGTASTGFGIAIPNGRGGMQPSFNLQYDSDGGHSWAGMGWDVSVPSVNIETRWGAPRYDANQETESYSIAGEALIPNTHRAAWVTRTADKQFYPRREGAFQKIIRKGSSPKDYYWIVRDKSGVASYYGGTTSGLADNSILQDASGNIGHWALAMQVDLKGNTVQYEYERKDGELYLKKVYYTGFGSEKGNYSVSFIKNSDLGEPNRADVQVSARLGFKQLNNQLLRKIEVRYKDQMVRSYELNYKEGAFKKTLLKSISEYDSESNLFYTNTVDYFDDVRDASGKYNPFGEEQKWNVESDKLNNSNIPVPNDLLFSGHHSLVSSSEGSNNGINYRLGVGFVGQTGSLKPYTVGGHGGNSWGTSDTAVLMEDMDGDGLPDKVFKNSNGVYYRRNLSATGINSFGEKQKINISDIGYSKTTSFNWGVDLNVKFANVGYDEQRSTSKTKIYFMDFNGDGLVDYVKNGQVYYNRLVNGLPTFEISSNGSPSPVSGGGSIIIDGNSTLSIEEIEKQNPLHDVVRMWEAPVKGIISVSHKYSLLEELTAEGIQKRAEYVNNLGNDKADGVHLYFQKGGQLLWDELITAKDYNIKSKENNLINVEKGERLYFRVSALKDGNFDKVNWNPIITYSEVKKYDRDQNNNIVVSNYSVPPTLLDANLLSLKNYEASSDFFSSNNTAKVIPVAGNVTLKGKLIKPITSDHIRLVVTKTYLGQTNVPVVVFEKNFLANDVISFDLASISLAPFEADTQISMALESQTNINWKAISFEPTIIIPPFPGVAAEEVSMEVSHLLYNKREGNYTTPGVSPTVKGKLRLSVLPADLVLSTSDEYFNINDFNGEVIVSAKQNNSLLARKRYKLQAGILIEVLNAFDMSVNYPETVVGIPIHLEITVSNPKSITILRNYPKVNALIFRLLAVDYKDIDDLTDDVAWNADTDDFAIYSLLNPDERILGLYYRNWGGFVINGSLATNTIDQMQLKQSNAYASEPDVNNTNPEGYNNQGYEVSDNYFVTLNPSFSKDKWEGLEESIYIKGSEIGTARLGEDDISQYSDFSLTDFTDGRTAALDMISESKSKSIAGGVTAGPGNIGYSKSIDGDSYVTQTMGDFNGDRFPDYIRGSNVQLTNPIGSVSEAVIDLGSKFSHAETTAEGPSFGGGYSHGDAKSGGSITIGKEAANRIAARSCADEEAAKAANKLSVSVTQGYGTDKAKMIHADINGDGLPDKITDSGNVLLSTGYGFLESENWNNNGLNAGNSTDWSLGLGYSFAGGSITAGANYARSTANGNKSFMDINSDGLPDKIEYFLDRMIVSLNLGGSFDTPIIYPTYSQMNQNKSVSYGFNAGYSYDIPIWLLRLTPSLGGTKGWSTSRAEATFMDIDGDGNLDYILSKDEDHLVVRLSNIRRTNKLKSVTNAAGNSYVIDYELVKPTYENPNAKWVLQSVDINDGHVGDGIDHSIAKFKYEDGYYDRREREFYGFSKVIQQQIDAADNSVFATTTQEFYNQDYFRKNLLKRSYTLDKNNKMRQESENEYSFIEVATQASVSLNDLSSAVCDAKRIFVGLIHTNQKMYEGGSEYLETNTFNTYDANGNITQYEDLGNGTTTDKVTAKITYHESATPYFGGIPKQLEVFTKDGLRRKRATTINTTTAEVTQIKNYSAADKIAITDIAYDAYGNLQKITGPANYKDQRMTMNYVYDGENHSFLTEIKDAFGYQNKMEYDYRFGIPLKTTDRNDQSTEYTIDAVGRPKTIRGPYEIASGKPYTIAYDYFPTAKVPYAKTRNYDPELDKDIETYTYTDGLGRALQVKKTASLFTAAGSPDQEAHIVSGKVIYDGLGRPTTSYYPTTTTTIDAAFSTALSSVNPTKTEYDEVGRAVKVTLPDGSSNTTTFKIDTFEGVPTMLTTQTDALGKTVQSQTDVKGSNLASIQNDLVTKFDINALGETIQVTDAMDHITKSTYDWLGRRTEFTHPDAGTTTMEYDLAGNLTKRVTQDIKNTVPNGGAIQYEYDYNRLESIKYPKNPQNNVQYNYGKANGTASRRGRLWFVQDASGGQEFFYGKLGEVEKEIRTLRITPTDVQTYISQFEYDTWNRIQKMTYPDGEVVDYTYNRAGNLQSMQGKKESHTYDYIKQLAYDEFEQRKYLKYGNYTETNYTYDPTMRRLQQLQVKSGARQVMNNSYGYDLVGNVLNIKNTAPIINNTLGGTSNHEYQYDDFYRLKSAKALYKGEFTEAKYELNMSYNKMHNITNKNLVHTVNNEQKGYVLDYNYDNELHPNAPNKIVEVGKAEPRVYVYDGNGNPTSYSEEKSFRKMTWDEENRLMGINDNGRIHQYTYDAGGERVIKSSGDSQNVAINGQTAATIVHTDDYTGYVSPYFVISKGKFTKHYFEGAGRIVSKLGNGAFAQPLGITAGGVNYTNLTAEQQKAMDTYVKSLGLPPGPPTQQGIYATPEFTGNPYPSEVLKPAVENQAPPEGWPRNPIFNKPGDVPGPPVQFGPPVQPATVKPGEGFTGIGLPENDIFYFHPDHLGSTSYITTRNGSISQHVEYIAFGEILFEEHSSSFSSPYLFNGKELDRETNLSYYGARYLDMKTSLWLNVDPILLREEVYDNPESTNGGVYNSQNLAAYSFSYNNPITYVDPDGECPNCATAAAGAIIGGIIGGAIEAGTQLYKSGKVTNWKAVGGSALQGAIVGGAAGFTGGASLLTTAGVAGGANAVGGTLNRSIQGKSTTFGDLGSDFAIGAAFGAVGYGLGKYIFKGGGSIITSGKQHGTLSHWSTMKNVAENLAKNGETVSLNRSINTVLGKTIEGVGNWRPDVMSVSKKGVINITEVISPSQTAQQIIQKTKTMAEALTKAGYKVTTKVLTESGNIVK</sequence>
<organism evidence="6 7">
    <name type="scientific">Flavobacterium flabelliforme</name>
    <dbReference type="NCBI Taxonomy" id="2816119"/>
    <lineage>
        <taxon>Bacteria</taxon>
        <taxon>Pseudomonadati</taxon>
        <taxon>Bacteroidota</taxon>
        <taxon>Flavobacteriia</taxon>
        <taxon>Flavobacteriales</taxon>
        <taxon>Flavobacteriaceae</taxon>
        <taxon>Flavobacterium</taxon>
    </lineage>
</organism>
<keyword evidence="3" id="KW-0843">Virulence</keyword>
<name>A0ABS5CP60_9FLAO</name>
<keyword evidence="2" id="KW-0964">Secreted</keyword>
<evidence type="ECO:0000259" key="5">
    <source>
        <dbReference type="Pfam" id="PF20041"/>
    </source>
</evidence>
<evidence type="ECO:0000259" key="4">
    <source>
        <dbReference type="Pfam" id="PF12256"/>
    </source>
</evidence>
<dbReference type="Pfam" id="PF05593">
    <property type="entry name" value="RHS_repeat"/>
    <property type="match status" value="1"/>
</dbReference>
<dbReference type="InterPro" id="IPR022385">
    <property type="entry name" value="Rhs_assc_core"/>
</dbReference>
<evidence type="ECO:0000256" key="3">
    <source>
        <dbReference type="ARBA" id="ARBA00023026"/>
    </source>
</evidence>
<evidence type="ECO:0000256" key="1">
    <source>
        <dbReference type="ARBA" id="ARBA00004613"/>
    </source>
</evidence>
<dbReference type="Pfam" id="PF20041">
    <property type="entry name" value="DUF6443"/>
    <property type="match status" value="1"/>
</dbReference>
<dbReference type="Gene3D" id="2.180.10.10">
    <property type="entry name" value="RHS repeat-associated core"/>
    <property type="match status" value="2"/>
</dbReference>
<dbReference type="NCBIfam" id="TIGR03696">
    <property type="entry name" value="Rhs_assc_core"/>
    <property type="match status" value="1"/>
</dbReference>
<evidence type="ECO:0008006" key="8">
    <source>
        <dbReference type="Google" id="ProtNLM"/>
    </source>
</evidence>
<dbReference type="InterPro" id="IPR003284">
    <property type="entry name" value="Sal_SpvB"/>
</dbReference>
<dbReference type="InterPro" id="IPR028994">
    <property type="entry name" value="Integrin_alpha_N"/>
</dbReference>
<feature type="domain" description="DUF6443" evidence="5">
    <location>
        <begin position="2210"/>
        <end position="2344"/>
    </location>
</feature>
<dbReference type="InterPro" id="IPR045619">
    <property type="entry name" value="DUF6443"/>
</dbReference>
<evidence type="ECO:0000313" key="6">
    <source>
        <dbReference type="EMBL" id="MBP4140409.1"/>
    </source>
</evidence>
<dbReference type="SUPFAM" id="SSF69318">
    <property type="entry name" value="Integrin alpha N-terminal domain"/>
    <property type="match status" value="2"/>
</dbReference>
<dbReference type="Pfam" id="PF03534">
    <property type="entry name" value="SpvB"/>
    <property type="match status" value="1"/>
</dbReference>
<evidence type="ECO:0000313" key="7">
    <source>
        <dbReference type="Proteomes" id="UP000674217"/>
    </source>
</evidence>
<dbReference type="InterPro" id="IPR031325">
    <property type="entry name" value="RHS_repeat"/>
</dbReference>
<dbReference type="InterPro" id="IPR022045">
    <property type="entry name" value="TcdB_toxin_mid/N"/>
</dbReference>
<comment type="subcellular location">
    <subcellularLocation>
        <location evidence="1">Secreted</location>
    </subcellularLocation>
</comment>
<accession>A0ABS5CP60</accession>
<dbReference type="Pfam" id="PF12256">
    <property type="entry name" value="TcdB_toxin_midN"/>
    <property type="match status" value="1"/>
</dbReference>
<gene>
    <name evidence="6" type="ORF">J3S90_01165</name>
</gene>
<dbReference type="EMBL" id="JAGFBU010000001">
    <property type="protein sequence ID" value="MBP4140409.1"/>
    <property type="molecule type" value="Genomic_DNA"/>
</dbReference>
<dbReference type="RefSeq" id="WP_210644156.1">
    <property type="nucleotide sequence ID" value="NZ_JAGFBU010000001.1"/>
</dbReference>
<dbReference type="PANTHER" id="PTHR32305">
    <property type="match status" value="1"/>
</dbReference>
<dbReference type="PANTHER" id="PTHR32305:SF15">
    <property type="entry name" value="PROTEIN RHSA-RELATED"/>
    <property type="match status" value="1"/>
</dbReference>
<evidence type="ECO:0000256" key="2">
    <source>
        <dbReference type="ARBA" id="ARBA00022525"/>
    </source>
</evidence>
<keyword evidence="7" id="KW-1185">Reference proteome</keyword>
<dbReference type="InterPro" id="IPR050708">
    <property type="entry name" value="T6SS_VgrG/RHS"/>
</dbReference>
<feature type="domain" description="Insecticide toxin TcdB middle/N-terminal" evidence="4">
    <location>
        <begin position="1799"/>
        <end position="1927"/>
    </location>
</feature>
<protein>
    <recommendedName>
        <fullName evidence="8">Insecticide toxin TcdB middle/N-terminal domain-containing protein</fullName>
    </recommendedName>
</protein>
<reference evidence="6 7" key="1">
    <citation type="submission" date="2021-03" db="EMBL/GenBank/DDBJ databases">
        <title>Flavobacterium Flabelliformis Sp. Nov. And Flavobacterium Geliluteum Sp. Nov., Two Novel Multidrug Resistant Psychrophilic Species Isolated From Antarctica.</title>
        <authorList>
            <person name="Kralova S."/>
            <person name="Busse H.J."/>
            <person name="Bezdicek M."/>
            <person name="Nykrynova M."/>
            <person name="Kroupova E."/>
            <person name="Krsek D."/>
            <person name="Sedlacek I."/>
        </authorList>
    </citation>
    <scope>NUCLEOTIDE SEQUENCE [LARGE SCALE GENOMIC DNA]</scope>
    <source>
        <strain evidence="6 7">P4023</strain>
    </source>
</reference>
<dbReference type="Proteomes" id="UP000674217">
    <property type="component" value="Unassembled WGS sequence"/>
</dbReference>